<organism evidence="2 3">
    <name type="scientific">Halorubrum glutamatedens</name>
    <dbReference type="NCBI Taxonomy" id="2707018"/>
    <lineage>
        <taxon>Archaea</taxon>
        <taxon>Methanobacteriati</taxon>
        <taxon>Methanobacteriota</taxon>
        <taxon>Stenosarchaea group</taxon>
        <taxon>Halobacteria</taxon>
        <taxon>Halobacteriales</taxon>
        <taxon>Haloferacaceae</taxon>
        <taxon>Halorubrum</taxon>
    </lineage>
</organism>
<dbReference type="EMBL" id="JBHSKV010000018">
    <property type="protein sequence ID" value="MFC5135897.1"/>
    <property type="molecule type" value="Genomic_DNA"/>
</dbReference>
<evidence type="ECO:0000256" key="1">
    <source>
        <dbReference type="SAM" id="Phobius"/>
    </source>
</evidence>
<proteinExistence type="predicted"/>
<dbReference type="AlphaFoldDB" id="A0ABD5QUX4"/>
<feature type="transmembrane region" description="Helical" evidence="1">
    <location>
        <begin position="20"/>
        <end position="38"/>
    </location>
</feature>
<reference evidence="2 3" key="1">
    <citation type="journal article" date="2019" name="Int. J. Syst. Evol. Microbiol.">
        <title>The Global Catalogue of Microorganisms (GCM) 10K type strain sequencing project: providing services to taxonomists for standard genome sequencing and annotation.</title>
        <authorList>
            <consortium name="The Broad Institute Genomics Platform"/>
            <consortium name="The Broad Institute Genome Sequencing Center for Infectious Disease"/>
            <person name="Wu L."/>
            <person name="Ma J."/>
        </authorList>
    </citation>
    <scope>NUCLEOTIDE SEQUENCE [LARGE SCALE GENOMIC DNA]</scope>
    <source>
        <strain evidence="2 3">CGMCC 1.16026</strain>
    </source>
</reference>
<keyword evidence="1" id="KW-1133">Transmembrane helix</keyword>
<gene>
    <name evidence="2" type="ORF">ACFPJA_14375</name>
</gene>
<keyword evidence="1" id="KW-0472">Membrane</keyword>
<feature type="transmembrane region" description="Helical" evidence="1">
    <location>
        <begin position="169"/>
        <end position="190"/>
    </location>
</feature>
<feature type="transmembrane region" description="Helical" evidence="1">
    <location>
        <begin position="104"/>
        <end position="124"/>
    </location>
</feature>
<feature type="transmembrane region" description="Helical" evidence="1">
    <location>
        <begin position="144"/>
        <end position="162"/>
    </location>
</feature>
<protein>
    <recommendedName>
        <fullName evidence="4">DUF998 domain-containing protein</fullName>
    </recommendedName>
</protein>
<keyword evidence="3" id="KW-1185">Reference proteome</keyword>
<comment type="caution">
    <text evidence="2">The sequence shown here is derived from an EMBL/GenBank/DDBJ whole genome shotgun (WGS) entry which is preliminary data.</text>
</comment>
<keyword evidence="1" id="KW-0812">Transmembrane</keyword>
<dbReference type="RefSeq" id="WP_136516489.1">
    <property type="nucleotide sequence ID" value="NZ_JBHSKV010000018.1"/>
</dbReference>
<name>A0ABD5QUX4_9EURY</name>
<feature type="transmembrane region" description="Helical" evidence="1">
    <location>
        <begin position="196"/>
        <end position="223"/>
    </location>
</feature>
<sequence length="246" mass="24566">MPSMETDDVHGGPVAGRGRVGGVLILVGLGWIALGFALRTGVVDLAGPFAHSSVLGLYPGEAARMFETDLVGVLTAVVGASVIGTAANGPASDDAGRDPAPIRFSTALGSAGLGFAVVVVALPLGPPPGGPIAGPPVIERLVDVRFLLSYVAAWSFPLGVAATRRERAVIGAGIATLPLAAVAFTALLVVSGGGLAVLAGIFAVGVAVSLLAVGSIVGLPLYLAGRALGPRDTPDRIVGRFRRITR</sequence>
<evidence type="ECO:0008006" key="4">
    <source>
        <dbReference type="Google" id="ProtNLM"/>
    </source>
</evidence>
<evidence type="ECO:0000313" key="2">
    <source>
        <dbReference type="EMBL" id="MFC5135897.1"/>
    </source>
</evidence>
<dbReference type="Proteomes" id="UP001596145">
    <property type="component" value="Unassembled WGS sequence"/>
</dbReference>
<evidence type="ECO:0000313" key="3">
    <source>
        <dbReference type="Proteomes" id="UP001596145"/>
    </source>
</evidence>
<accession>A0ABD5QUX4</accession>